<protein>
    <submittedName>
        <fullName evidence="3">Regulatory inactivation of DnaA Hda protein</fullName>
    </submittedName>
</protein>
<organism evidence="3 4">
    <name type="scientific">Arenicella xantha</name>
    <dbReference type="NCBI Taxonomy" id="644221"/>
    <lineage>
        <taxon>Bacteria</taxon>
        <taxon>Pseudomonadati</taxon>
        <taxon>Pseudomonadota</taxon>
        <taxon>Gammaproteobacteria</taxon>
        <taxon>Arenicellales</taxon>
        <taxon>Arenicellaceae</taxon>
        <taxon>Arenicella</taxon>
    </lineage>
</organism>
<dbReference type="GO" id="GO:0032297">
    <property type="term" value="P:negative regulation of DNA-templated DNA replication initiation"/>
    <property type="evidence" value="ECO:0007669"/>
    <property type="project" value="InterPro"/>
</dbReference>
<keyword evidence="4" id="KW-1185">Reference proteome</keyword>
<dbReference type="InterPro" id="IPR055199">
    <property type="entry name" value="Hda_lid"/>
</dbReference>
<proteinExistence type="predicted"/>
<evidence type="ECO:0000313" key="4">
    <source>
        <dbReference type="Proteomes" id="UP000253083"/>
    </source>
</evidence>
<evidence type="ECO:0000313" key="3">
    <source>
        <dbReference type="EMBL" id="RBP51550.1"/>
    </source>
</evidence>
<evidence type="ECO:0000259" key="2">
    <source>
        <dbReference type="Pfam" id="PF22688"/>
    </source>
</evidence>
<dbReference type="PANTHER" id="PTHR30050:SF5">
    <property type="entry name" value="DNAA REGULATORY INACTIVATOR HDA"/>
    <property type="match status" value="1"/>
</dbReference>
<dbReference type="PANTHER" id="PTHR30050">
    <property type="entry name" value="CHROMOSOMAL REPLICATION INITIATOR PROTEIN DNAA"/>
    <property type="match status" value="1"/>
</dbReference>
<dbReference type="AlphaFoldDB" id="A0A395JS89"/>
<sequence>MTKQSSDPSSGQLALALAQQDKASFSNFLTGDNTELTDALQTLVQKRESKVVFIYGPEGSGKSHLLFACMRLARDENFPSSYQSLTDSRVTPEMLRVIDPTNLVCIDNIHAWAGDANKERALFTLFEQIKHGGGQLIVSAAQPADLNGFVIPDLVSRLSSGLIYPLRELTDEQTLLALKLRAEQRGLSIADDVLRYLLSRATRDTTVIFEILDRIDRASLAEQRRVTIPFIQQLLSRHSVFDKP</sequence>
<dbReference type="Gene3D" id="3.40.50.300">
    <property type="entry name" value="P-loop containing nucleotide triphosphate hydrolases"/>
    <property type="match status" value="1"/>
</dbReference>
<gene>
    <name evidence="3" type="ORF">DFR28_102980</name>
</gene>
<dbReference type="FunCoup" id="A0A395JS89">
    <property type="interactions" value="84"/>
</dbReference>
<dbReference type="Pfam" id="PF22688">
    <property type="entry name" value="Hda_lid"/>
    <property type="match status" value="1"/>
</dbReference>
<comment type="caution">
    <text evidence="3">The sequence shown here is derived from an EMBL/GenBank/DDBJ whole genome shotgun (WGS) entry which is preliminary data.</text>
</comment>
<dbReference type="CDD" id="cd00009">
    <property type="entry name" value="AAA"/>
    <property type="match status" value="1"/>
</dbReference>
<dbReference type="GO" id="GO:0006270">
    <property type="term" value="P:DNA replication initiation"/>
    <property type="evidence" value="ECO:0007669"/>
    <property type="project" value="TreeGrafter"/>
</dbReference>
<dbReference type="InterPro" id="IPR027417">
    <property type="entry name" value="P-loop_NTPase"/>
</dbReference>
<reference evidence="3 4" key="1">
    <citation type="submission" date="2018-06" db="EMBL/GenBank/DDBJ databases">
        <title>Genomic Encyclopedia of Type Strains, Phase IV (KMG-IV): sequencing the most valuable type-strain genomes for metagenomic binning, comparative biology and taxonomic classification.</title>
        <authorList>
            <person name="Goeker M."/>
        </authorList>
    </citation>
    <scope>NUCLEOTIDE SEQUENCE [LARGE SCALE GENOMIC DNA]</scope>
    <source>
        <strain evidence="3 4">DSM 24032</strain>
    </source>
</reference>
<dbReference type="InterPro" id="IPR013317">
    <property type="entry name" value="DnaA_dom"/>
</dbReference>
<dbReference type="SUPFAM" id="SSF52540">
    <property type="entry name" value="P-loop containing nucleoside triphosphate hydrolases"/>
    <property type="match status" value="1"/>
</dbReference>
<name>A0A395JS89_9GAMM</name>
<dbReference type="OrthoDB" id="9784878at2"/>
<dbReference type="InParanoid" id="A0A395JS89"/>
<dbReference type="NCBIfam" id="TIGR03420">
    <property type="entry name" value="DnaA_homol_Hda"/>
    <property type="match status" value="1"/>
</dbReference>
<accession>A0A395JS89</accession>
<dbReference type="Gene3D" id="1.10.8.60">
    <property type="match status" value="1"/>
</dbReference>
<dbReference type="Proteomes" id="UP000253083">
    <property type="component" value="Unassembled WGS sequence"/>
</dbReference>
<dbReference type="RefSeq" id="WP_113954311.1">
    <property type="nucleotide sequence ID" value="NZ_QNRT01000002.1"/>
</dbReference>
<evidence type="ECO:0000259" key="1">
    <source>
        <dbReference type="Pfam" id="PF00308"/>
    </source>
</evidence>
<dbReference type="InterPro" id="IPR017788">
    <property type="entry name" value="Hda"/>
</dbReference>
<dbReference type="Pfam" id="PF00308">
    <property type="entry name" value="Bac_DnaA"/>
    <property type="match status" value="1"/>
</dbReference>
<dbReference type="EMBL" id="QNRT01000002">
    <property type="protein sequence ID" value="RBP51550.1"/>
    <property type="molecule type" value="Genomic_DNA"/>
</dbReference>
<feature type="domain" description="Hda lid" evidence="2">
    <location>
        <begin position="171"/>
        <end position="235"/>
    </location>
</feature>
<feature type="domain" description="Chromosomal replication initiator protein DnaA ATPAse" evidence="1">
    <location>
        <begin position="21"/>
        <end position="163"/>
    </location>
</feature>